<proteinExistence type="predicted"/>
<name>A0A401TGJ9_CHIPU</name>
<feature type="region of interest" description="Disordered" evidence="1">
    <location>
        <begin position="1"/>
        <end position="34"/>
    </location>
</feature>
<dbReference type="EMBL" id="BEZZ01061725">
    <property type="protein sequence ID" value="GCC41765.1"/>
    <property type="molecule type" value="Genomic_DNA"/>
</dbReference>
<dbReference type="Proteomes" id="UP000287033">
    <property type="component" value="Unassembled WGS sequence"/>
</dbReference>
<evidence type="ECO:0000256" key="1">
    <source>
        <dbReference type="SAM" id="MobiDB-lite"/>
    </source>
</evidence>
<sequence>MTSLDVTGHPAPPPARPARAPGDTSRRRDKKRKLRVMEIKGERGAKAKYCWNVRAITRSAEVPHRQCKTKLPPTPPPESSSVMC</sequence>
<protein>
    <submittedName>
        <fullName evidence="2">Uncharacterized protein</fullName>
    </submittedName>
</protein>
<evidence type="ECO:0000313" key="2">
    <source>
        <dbReference type="EMBL" id="GCC41765.1"/>
    </source>
</evidence>
<gene>
    <name evidence="2" type="ORF">chiPu_0025595</name>
</gene>
<reference evidence="2 3" key="1">
    <citation type="journal article" date="2018" name="Nat. Ecol. Evol.">
        <title>Shark genomes provide insights into elasmobranch evolution and the origin of vertebrates.</title>
        <authorList>
            <person name="Hara Y"/>
            <person name="Yamaguchi K"/>
            <person name="Onimaru K"/>
            <person name="Kadota M"/>
            <person name="Koyanagi M"/>
            <person name="Keeley SD"/>
            <person name="Tatsumi K"/>
            <person name="Tanaka K"/>
            <person name="Motone F"/>
            <person name="Kageyama Y"/>
            <person name="Nozu R"/>
            <person name="Adachi N"/>
            <person name="Nishimura O"/>
            <person name="Nakagawa R"/>
            <person name="Tanegashima C"/>
            <person name="Kiyatake I"/>
            <person name="Matsumoto R"/>
            <person name="Murakumo K"/>
            <person name="Nishida K"/>
            <person name="Terakita A"/>
            <person name="Kuratani S"/>
            <person name="Sato K"/>
            <person name="Hyodo S Kuraku.S."/>
        </authorList>
    </citation>
    <scope>NUCLEOTIDE SEQUENCE [LARGE SCALE GENOMIC DNA]</scope>
</reference>
<evidence type="ECO:0000313" key="3">
    <source>
        <dbReference type="Proteomes" id="UP000287033"/>
    </source>
</evidence>
<organism evidence="2 3">
    <name type="scientific">Chiloscyllium punctatum</name>
    <name type="common">Brownbanded bambooshark</name>
    <name type="synonym">Hemiscyllium punctatum</name>
    <dbReference type="NCBI Taxonomy" id="137246"/>
    <lineage>
        <taxon>Eukaryota</taxon>
        <taxon>Metazoa</taxon>
        <taxon>Chordata</taxon>
        <taxon>Craniata</taxon>
        <taxon>Vertebrata</taxon>
        <taxon>Chondrichthyes</taxon>
        <taxon>Elasmobranchii</taxon>
        <taxon>Galeomorphii</taxon>
        <taxon>Galeoidea</taxon>
        <taxon>Orectolobiformes</taxon>
        <taxon>Hemiscylliidae</taxon>
        <taxon>Chiloscyllium</taxon>
    </lineage>
</organism>
<accession>A0A401TGJ9</accession>
<keyword evidence="3" id="KW-1185">Reference proteome</keyword>
<feature type="region of interest" description="Disordered" evidence="1">
    <location>
        <begin position="61"/>
        <end position="84"/>
    </location>
</feature>
<dbReference type="AlphaFoldDB" id="A0A401TGJ9"/>
<comment type="caution">
    <text evidence="2">The sequence shown here is derived from an EMBL/GenBank/DDBJ whole genome shotgun (WGS) entry which is preliminary data.</text>
</comment>